<feature type="binding site" evidence="8">
    <location>
        <position position="100"/>
    </location>
    <ligand>
        <name>substrate</name>
    </ligand>
</feature>
<keyword evidence="3 11" id="KW-0378">Hydrolase</keyword>
<dbReference type="InterPro" id="IPR036291">
    <property type="entry name" value="NAD(P)-bd_dom_sf"/>
</dbReference>
<dbReference type="Pfam" id="PF11975">
    <property type="entry name" value="Glyco_hydro_4C"/>
    <property type="match status" value="1"/>
</dbReference>
<feature type="binding site" evidence="8">
    <location>
        <position position="154"/>
    </location>
    <ligand>
        <name>substrate</name>
    </ligand>
</feature>
<dbReference type="PROSITE" id="PS01324">
    <property type="entry name" value="GLYCOSYL_HYDROL_F4"/>
    <property type="match status" value="1"/>
</dbReference>
<evidence type="ECO:0000259" key="12">
    <source>
        <dbReference type="Pfam" id="PF11975"/>
    </source>
</evidence>
<feature type="binding site" evidence="9">
    <location>
        <position position="207"/>
    </location>
    <ligand>
        <name>Mn(2+)</name>
        <dbReference type="ChEBI" id="CHEBI:29035"/>
    </ligand>
</feature>
<comment type="cofactor">
    <cofactor evidence="11">
        <name>NAD(+)</name>
        <dbReference type="ChEBI" id="CHEBI:57540"/>
    </cofactor>
    <text evidence="11">Binds 1 NAD(+) per subunit.</text>
</comment>
<dbReference type="AlphaFoldDB" id="A0A0E4H3R6"/>
<dbReference type="GO" id="GO:0016616">
    <property type="term" value="F:oxidoreductase activity, acting on the CH-OH group of donors, NAD or NADP as acceptor"/>
    <property type="evidence" value="ECO:0007669"/>
    <property type="project" value="InterPro"/>
</dbReference>
<accession>A0A0E4H3R6</accession>
<proteinExistence type="inferred from homology"/>
<evidence type="ECO:0000256" key="11">
    <source>
        <dbReference type="RuleBase" id="RU361152"/>
    </source>
</evidence>
<reference evidence="14" key="1">
    <citation type="submission" date="2015-03" db="EMBL/GenBank/DDBJ databases">
        <authorList>
            <person name="Urmite Genomes"/>
        </authorList>
    </citation>
    <scope>NUCLEOTIDE SEQUENCE [LARGE SCALE GENOMIC DNA]</scope>
    <source>
        <strain evidence="14">FF10</strain>
    </source>
</reference>
<evidence type="ECO:0000256" key="5">
    <source>
        <dbReference type="ARBA" id="ARBA00023211"/>
    </source>
</evidence>
<evidence type="ECO:0000256" key="4">
    <source>
        <dbReference type="ARBA" id="ARBA00023027"/>
    </source>
</evidence>
<feature type="binding site" evidence="9">
    <location>
        <position position="176"/>
    </location>
    <ligand>
        <name>Mn(2+)</name>
        <dbReference type="ChEBI" id="CHEBI:29035"/>
    </ligand>
</feature>
<dbReference type="EMBL" id="CTEN01000001">
    <property type="protein sequence ID" value="CQR23718.1"/>
    <property type="molecule type" value="Genomic_DNA"/>
</dbReference>
<dbReference type="PRINTS" id="PR00732">
    <property type="entry name" value="GLHYDRLASE4"/>
</dbReference>
<protein>
    <submittedName>
        <fullName evidence="13">6-phospho-beta-glucosidase</fullName>
    </submittedName>
</protein>
<keyword evidence="9" id="KW-0533">Nickel</keyword>
<feature type="active site" description="Proton donor" evidence="7">
    <location>
        <position position="177"/>
    </location>
</feature>
<dbReference type="Gene3D" id="3.40.50.720">
    <property type="entry name" value="NAD(P)-binding Rossmann-like Domain"/>
    <property type="match status" value="1"/>
</dbReference>
<name>A0A0E4H3R6_9STRE</name>
<evidence type="ECO:0000256" key="2">
    <source>
        <dbReference type="ARBA" id="ARBA00022723"/>
    </source>
</evidence>
<keyword evidence="14" id="KW-1185">Reference proteome</keyword>
<feature type="active site" description="Proton acceptor" evidence="7">
    <location>
        <position position="271"/>
    </location>
</feature>
<evidence type="ECO:0000256" key="1">
    <source>
        <dbReference type="ARBA" id="ARBA00010141"/>
    </source>
</evidence>
<evidence type="ECO:0000256" key="6">
    <source>
        <dbReference type="ARBA" id="ARBA00023295"/>
    </source>
</evidence>
<keyword evidence="9" id="KW-0408">Iron</keyword>
<evidence type="ECO:0000256" key="10">
    <source>
        <dbReference type="PIRSR" id="PIRSR601088-4"/>
    </source>
</evidence>
<dbReference type="InterPro" id="IPR001088">
    <property type="entry name" value="Glyco_hydro_4"/>
</dbReference>
<dbReference type="RefSeq" id="WP_093649471.1">
    <property type="nucleotide sequence ID" value="NZ_CTEN01000001.1"/>
</dbReference>
<dbReference type="GO" id="GO:0004553">
    <property type="term" value="F:hydrolase activity, hydrolyzing O-glycosyl compounds"/>
    <property type="evidence" value="ECO:0007669"/>
    <property type="project" value="InterPro"/>
</dbReference>
<dbReference type="SUPFAM" id="SSF56327">
    <property type="entry name" value="LDH C-terminal domain-like"/>
    <property type="match status" value="1"/>
</dbReference>
<sequence length="448" mass="51439">MSVSVENRKKQKIVIAGGGSTYTAGIVTMLLDNFATFPIESIKLYDNLEERQTRVAKACEIIVRERYPEIKFSYTTDPVEAFTDVDFVMAQLRVGLFAMREQDEKIPFKHGVVGQETCGPGGIAYGLRTIGPLIELIDYMEKYSPNAWMLNYSNPAAIVAEACRVLRPEARVINICDMPVCLEEIFARILGMKSRKEFDVRYYGLNHFGWWTQIRDHEGNDLMPKLMDYVKDHGYEEYTPQGQHKESSWLETMRAAKDLYAMDPTVLWNTYLKYYLMAPETVEHSDHDYTRANEIMDRREKDTNEECERIVAAGTAKDTWFASNEHAQFIVDLACALAFNTQERFLLIVPNNGAIANFPYDAMVEIPCIVGKDQYEPMSIGNIPSFQKGLMEQQISSEKLAVEAWIEGSYQKLWQSFMMNKSVPSAKLAKKILDEMIEVNKEFWPELK</sequence>
<evidence type="ECO:0000256" key="3">
    <source>
        <dbReference type="ARBA" id="ARBA00022801"/>
    </source>
</evidence>
<keyword evidence="5 9" id="KW-0464">Manganese</keyword>
<dbReference type="CDD" id="cd05298">
    <property type="entry name" value="GH4_GlvA_pagL_like"/>
    <property type="match status" value="1"/>
</dbReference>
<dbReference type="GO" id="GO:0046872">
    <property type="term" value="F:metal ion binding"/>
    <property type="evidence" value="ECO:0007669"/>
    <property type="project" value="UniProtKB-KW"/>
</dbReference>
<dbReference type="InterPro" id="IPR015955">
    <property type="entry name" value="Lactate_DH/Glyco_Ohase_4_C"/>
</dbReference>
<evidence type="ECO:0000256" key="8">
    <source>
        <dbReference type="PIRSR" id="PIRSR601088-2"/>
    </source>
</evidence>
<organism evidence="13 14">
    <name type="scientific">Streptococcus varani</name>
    <dbReference type="NCBI Taxonomy" id="1608583"/>
    <lineage>
        <taxon>Bacteria</taxon>
        <taxon>Bacillati</taxon>
        <taxon>Bacillota</taxon>
        <taxon>Bacilli</taxon>
        <taxon>Lactobacillales</taxon>
        <taxon>Streptococcaceae</taxon>
        <taxon>Streptococcus</taxon>
    </lineage>
</organism>
<evidence type="ECO:0000313" key="13">
    <source>
        <dbReference type="EMBL" id="CQR23718.1"/>
    </source>
</evidence>
<keyword evidence="4 11" id="KW-0520">NAD</keyword>
<dbReference type="SUPFAM" id="SSF51735">
    <property type="entry name" value="NAD(P)-binding Rossmann-fold domains"/>
    <property type="match status" value="1"/>
</dbReference>
<keyword evidence="6 11" id="KW-0326">Glycosidase</keyword>
<feature type="domain" description="Glycosyl hydrolase family 4 C-terminal" evidence="12">
    <location>
        <begin position="202"/>
        <end position="423"/>
    </location>
</feature>
<dbReference type="GO" id="GO:0005975">
    <property type="term" value="P:carbohydrate metabolic process"/>
    <property type="evidence" value="ECO:0007669"/>
    <property type="project" value="InterPro"/>
</dbReference>
<dbReference type="OrthoDB" id="9808275at2"/>
<evidence type="ECO:0000256" key="7">
    <source>
        <dbReference type="PIRSR" id="PIRSR601088-1"/>
    </source>
</evidence>
<dbReference type="Pfam" id="PF02056">
    <property type="entry name" value="Glyco_hydro_4"/>
    <property type="match status" value="1"/>
</dbReference>
<evidence type="ECO:0000256" key="9">
    <source>
        <dbReference type="PIRSR" id="PIRSR601088-3"/>
    </source>
</evidence>
<feature type="site" description="Increases basicity of active site Tyr" evidence="10">
    <location>
        <position position="116"/>
    </location>
</feature>
<dbReference type="InterPro" id="IPR022616">
    <property type="entry name" value="Glyco_hydro_4_C"/>
</dbReference>
<keyword evidence="9" id="KW-0170">Cobalt</keyword>
<dbReference type="PANTHER" id="PTHR32092">
    <property type="entry name" value="6-PHOSPHO-BETA-GLUCOSIDASE-RELATED"/>
    <property type="match status" value="1"/>
</dbReference>
<dbReference type="PANTHER" id="PTHR32092:SF14">
    <property type="entry name" value="MALTOSE-6'-PHOSPHATE GLUCOSIDASE"/>
    <property type="match status" value="1"/>
</dbReference>
<keyword evidence="2 9" id="KW-0479">Metal-binding</keyword>
<dbReference type="InterPro" id="IPR019802">
    <property type="entry name" value="GlycHydrolase_4_CS"/>
</dbReference>
<gene>
    <name evidence="13" type="ORF">BN1356_00085</name>
</gene>
<dbReference type="Gene3D" id="3.90.110.10">
    <property type="entry name" value="Lactate dehydrogenase/glycoside hydrolase, family 4, C-terminal"/>
    <property type="match status" value="1"/>
</dbReference>
<evidence type="ECO:0000313" key="14">
    <source>
        <dbReference type="Proteomes" id="UP000198604"/>
    </source>
</evidence>
<comment type="similarity">
    <text evidence="1 11">Belongs to the glycosyl hydrolase 4 family.</text>
</comment>
<dbReference type="STRING" id="1608583.BN1356_00085"/>
<dbReference type="Proteomes" id="UP000198604">
    <property type="component" value="Unassembled WGS sequence"/>
</dbReference>
<feature type="binding site" evidence="8">
    <location>
        <position position="291"/>
    </location>
    <ligand>
        <name>substrate</name>
    </ligand>
</feature>